<comment type="caution">
    <text evidence="2">The sequence shown here is derived from an EMBL/GenBank/DDBJ whole genome shotgun (WGS) entry which is preliminary data.</text>
</comment>
<dbReference type="EMBL" id="LCHN01000028">
    <property type="protein sequence ID" value="KKT34828.1"/>
    <property type="molecule type" value="Genomic_DNA"/>
</dbReference>
<protein>
    <submittedName>
        <fullName evidence="2">Uncharacterized protein</fullName>
    </submittedName>
</protein>
<gene>
    <name evidence="2" type="ORF">UW23_C0028G0012</name>
</gene>
<name>A0A0G1GKD7_9BACT</name>
<keyword evidence="1" id="KW-0472">Membrane</keyword>
<organism evidence="2 3">
    <name type="scientific">Candidatus Collierbacteria bacterium GW2011_GWA1_44_12</name>
    <dbReference type="NCBI Taxonomy" id="1618376"/>
    <lineage>
        <taxon>Bacteria</taxon>
        <taxon>Candidatus Collieribacteriota</taxon>
    </lineage>
</organism>
<evidence type="ECO:0000313" key="2">
    <source>
        <dbReference type="EMBL" id="KKT34828.1"/>
    </source>
</evidence>
<reference evidence="2 3" key="1">
    <citation type="journal article" date="2015" name="Nature">
        <title>rRNA introns, odd ribosomes, and small enigmatic genomes across a large radiation of phyla.</title>
        <authorList>
            <person name="Brown C.T."/>
            <person name="Hug L.A."/>
            <person name="Thomas B.C."/>
            <person name="Sharon I."/>
            <person name="Castelle C.J."/>
            <person name="Singh A."/>
            <person name="Wilkins M.J."/>
            <person name="Williams K.H."/>
            <person name="Banfield J.F."/>
        </authorList>
    </citation>
    <scope>NUCLEOTIDE SEQUENCE [LARGE SCALE GENOMIC DNA]</scope>
</reference>
<keyword evidence="1" id="KW-1133">Transmembrane helix</keyword>
<sequence length="224" mass="25995">MPEIFDSHKKKDEGGLVEVQKLMTSGRFRNYWGSLVIAPNIKFESQNEGEKIIILGRKHFVTNLGWIALICFAFFVPFFWGEFPLIADVSDNVHFSLTVLLYMTLAFFGMMNFLLWFYNVYIVTDERLIDVDFFGILYKNINVTQIRKVEDVNYSQKGIMSSFFNFGDVVIQTASEQRSDEVFGKHGEASPFTFGAISNPNEVVRIISELMEQEEREEYEGRIR</sequence>
<dbReference type="PANTHER" id="PTHR37938">
    <property type="entry name" value="BLL0215 PROTEIN"/>
    <property type="match status" value="1"/>
</dbReference>
<dbReference type="Proteomes" id="UP000034069">
    <property type="component" value="Unassembled WGS sequence"/>
</dbReference>
<proteinExistence type="predicted"/>
<accession>A0A0G1GKD7</accession>
<dbReference type="PANTHER" id="PTHR37938:SF1">
    <property type="entry name" value="BLL0215 PROTEIN"/>
    <property type="match status" value="1"/>
</dbReference>
<dbReference type="AlphaFoldDB" id="A0A0G1GKD7"/>
<keyword evidence="1" id="KW-0812">Transmembrane</keyword>
<evidence type="ECO:0000256" key="1">
    <source>
        <dbReference type="SAM" id="Phobius"/>
    </source>
</evidence>
<feature type="transmembrane region" description="Helical" evidence="1">
    <location>
        <begin position="100"/>
        <end position="118"/>
    </location>
</feature>
<feature type="transmembrane region" description="Helical" evidence="1">
    <location>
        <begin position="60"/>
        <end position="80"/>
    </location>
</feature>
<evidence type="ECO:0000313" key="3">
    <source>
        <dbReference type="Proteomes" id="UP000034069"/>
    </source>
</evidence>